<dbReference type="KEGG" id="swp:swp_4123"/>
<name>B8CT10_SHEPW</name>
<reference evidence="2 3" key="1">
    <citation type="journal article" date="2008" name="PLoS ONE">
        <title>Environmental adaptation: genomic analysis of the piezotolerant and psychrotolerant deep-sea iron reducing bacterium Shewanella piezotolerans WP3.</title>
        <authorList>
            <person name="Wang F."/>
            <person name="Wang J."/>
            <person name="Jian H."/>
            <person name="Zhang B."/>
            <person name="Li S."/>
            <person name="Wang F."/>
            <person name="Zeng X."/>
            <person name="Gao L."/>
            <person name="Bartlett D.H."/>
            <person name="Yu J."/>
            <person name="Hu S."/>
            <person name="Xiao X."/>
        </authorList>
    </citation>
    <scope>NUCLEOTIDE SEQUENCE [LARGE SCALE GENOMIC DNA]</scope>
    <source>
        <strain evidence="3">WP3 / JCM 13877</strain>
    </source>
</reference>
<dbReference type="Proteomes" id="UP000000753">
    <property type="component" value="Chromosome"/>
</dbReference>
<evidence type="ECO:0000313" key="3">
    <source>
        <dbReference type="Proteomes" id="UP000000753"/>
    </source>
</evidence>
<gene>
    <name evidence="2" type="ordered locus">swp_4123</name>
</gene>
<dbReference type="HOGENOM" id="CLU_1085413_0_0_6"/>
<keyword evidence="3" id="KW-1185">Reference proteome</keyword>
<keyword evidence="1" id="KW-0732">Signal</keyword>
<evidence type="ECO:0000256" key="1">
    <source>
        <dbReference type="SAM" id="SignalP"/>
    </source>
</evidence>
<dbReference type="AlphaFoldDB" id="B8CT10"/>
<protein>
    <submittedName>
        <fullName evidence="2">Uncharacterized protein</fullName>
    </submittedName>
</protein>
<feature type="chain" id="PRO_5002870373" evidence="1">
    <location>
        <begin position="26"/>
        <end position="256"/>
    </location>
</feature>
<dbReference type="OrthoDB" id="1122871at2"/>
<feature type="signal peptide" evidence="1">
    <location>
        <begin position="1"/>
        <end position="25"/>
    </location>
</feature>
<proteinExistence type="predicted"/>
<organism evidence="2 3">
    <name type="scientific">Shewanella piezotolerans (strain WP3 / JCM 13877)</name>
    <dbReference type="NCBI Taxonomy" id="225849"/>
    <lineage>
        <taxon>Bacteria</taxon>
        <taxon>Pseudomonadati</taxon>
        <taxon>Pseudomonadota</taxon>
        <taxon>Gammaproteobacteria</taxon>
        <taxon>Alteromonadales</taxon>
        <taxon>Shewanellaceae</taxon>
        <taxon>Shewanella</taxon>
    </lineage>
</organism>
<dbReference type="RefSeq" id="WP_020914126.1">
    <property type="nucleotide sequence ID" value="NC_011566.1"/>
</dbReference>
<dbReference type="eggNOG" id="ENOG502ZDZ1">
    <property type="taxonomic scope" value="Bacteria"/>
</dbReference>
<dbReference type="EMBL" id="CP000472">
    <property type="protein sequence ID" value="ACJ30786.1"/>
    <property type="molecule type" value="Genomic_DNA"/>
</dbReference>
<sequence>MKNILLKIIVGSWLLTMSLSNVALAAHHKPDSLADVWVMVPHQGQQAAFEKAFVKHIQFRASKGDPRAWKVYRPAIGTGMDRYIIRYCCTKWKDVDGYQKWQADNKILDDWYANVAQYINHYEHFYSRIDMKNSHWPKDSKGFKYFAVTNYQAKMGKAKSIADGKKLLSDNAKAMKWPYLWSWGNTIGGEGELSLVIPYKNYAEMTPPNKSFSEALATHMGDEAKAGAALKAWSENFHSTTYTVYRLVDELSMKDK</sequence>
<accession>B8CT10</accession>
<evidence type="ECO:0000313" key="2">
    <source>
        <dbReference type="EMBL" id="ACJ30786.1"/>
    </source>
</evidence>